<reference evidence="1 2" key="1">
    <citation type="submission" date="2019-04" db="EMBL/GenBank/DDBJ databases">
        <title>Chromosome genome assembly for Takifugu flavidus.</title>
        <authorList>
            <person name="Xiao S."/>
        </authorList>
    </citation>
    <scope>NUCLEOTIDE SEQUENCE [LARGE SCALE GENOMIC DNA]</scope>
    <source>
        <strain evidence="1">HTHZ2018</strain>
        <tissue evidence="1">Muscle</tissue>
    </source>
</reference>
<comment type="caution">
    <text evidence="1">The sequence shown here is derived from an EMBL/GenBank/DDBJ whole genome shotgun (WGS) entry which is preliminary data.</text>
</comment>
<accession>A0A5C6NLH1</accession>
<dbReference type="AlphaFoldDB" id="A0A5C6NLH1"/>
<name>A0A5C6NLH1_9TELE</name>
<dbReference type="Proteomes" id="UP000324091">
    <property type="component" value="Chromosome 2"/>
</dbReference>
<protein>
    <submittedName>
        <fullName evidence="1">Uncharacterized protein</fullName>
    </submittedName>
</protein>
<proteinExistence type="predicted"/>
<dbReference type="EMBL" id="RHFK02000012">
    <property type="protein sequence ID" value="TWW68063.1"/>
    <property type="molecule type" value="Genomic_DNA"/>
</dbReference>
<gene>
    <name evidence="1" type="ORF">D4764_02G0011040</name>
</gene>
<evidence type="ECO:0000313" key="2">
    <source>
        <dbReference type="Proteomes" id="UP000324091"/>
    </source>
</evidence>
<keyword evidence="2" id="KW-1185">Reference proteome</keyword>
<sequence length="99" mass="10689">MRDGRDLRVTSAADGAAAPRPAVGLGTCRRLQLMFEAYHAGSQEITSRSIVFSTPGRRSPHHPLVRLPFPSCPVATIACCIGALTDCSLTWSRGRVLRL</sequence>
<evidence type="ECO:0000313" key="1">
    <source>
        <dbReference type="EMBL" id="TWW68063.1"/>
    </source>
</evidence>
<organism evidence="1 2">
    <name type="scientific">Takifugu flavidus</name>
    <name type="common">sansaifugu</name>
    <dbReference type="NCBI Taxonomy" id="433684"/>
    <lineage>
        <taxon>Eukaryota</taxon>
        <taxon>Metazoa</taxon>
        <taxon>Chordata</taxon>
        <taxon>Craniata</taxon>
        <taxon>Vertebrata</taxon>
        <taxon>Euteleostomi</taxon>
        <taxon>Actinopterygii</taxon>
        <taxon>Neopterygii</taxon>
        <taxon>Teleostei</taxon>
        <taxon>Neoteleostei</taxon>
        <taxon>Acanthomorphata</taxon>
        <taxon>Eupercaria</taxon>
        <taxon>Tetraodontiformes</taxon>
        <taxon>Tetradontoidea</taxon>
        <taxon>Tetraodontidae</taxon>
        <taxon>Takifugu</taxon>
    </lineage>
</organism>